<proteinExistence type="predicted"/>
<gene>
    <name evidence="1" type="ORF">MM415A01884_0009</name>
</gene>
<name>A0A6M3JY92_9ZZZZ</name>
<organism evidence="1">
    <name type="scientific">viral metagenome</name>
    <dbReference type="NCBI Taxonomy" id="1070528"/>
    <lineage>
        <taxon>unclassified sequences</taxon>
        <taxon>metagenomes</taxon>
        <taxon>organismal metagenomes</taxon>
    </lineage>
</organism>
<evidence type="ECO:0000313" key="1">
    <source>
        <dbReference type="EMBL" id="QJA75020.1"/>
    </source>
</evidence>
<protein>
    <submittedName>
        <fullName evidence="1">Uncharacterized protein</fullName>
    </submittedName>
</protein>
<accession>A0A6M3JY92</accession>
<dbReference type="AlphaFoldDB" id="A0A6M3JY92"/>
<dbReference type="EMBL" id="MT142135">
    <property type="protein sequence ID" value="QJA75020.1"/>
    <property type="molecule type" value="Genomic_DNA"/>
</dbReference>
<sequence>MRNAVILLMVIFVCGGCMTMTPAIGGKTNYDMTFSDVVPGEVNPETGIASAGQATNYHVKFSAPSGVKVEGLAAMGYDWQADGSGKIKVSSEGTADTTAQAAMISQVAQIYSAATQAAIESSLTALAPVLSQYVGGKIEVDKINAAKPSTQVDVNALVDSILATAPTAGERSGLAQMLLDALTARTSP</sequence>
<reference evidence="1" key="1">
    <citation type="submission" date="2020-03" db="EMBL/GenBank/DDBJ databases">
        <title>The deep terrestrial virosphere.</title>
        <authorList>
            <person name="Holmfeldt K."/>
            <person name="Nilsson E."/>
            <person name="Simone D."/>
            <person name="Lopez-Fernandez M."/>
            <person name="Wu X."/>
            <person name="de Brujin I."/>
            <person name="Lundin D."/>
            <person name="Andersson A."/>
            <person name="Bertilsson S."/>
            <person name="Dopson M."/>
        </authorList>
    </citation>
    <scope>NUCLEOTIDE SEQUENCE</scope>
    <source>
        <strain evidence="1">MM415A01884</strain>
    </source>
</reference>